<reference evidence="1" key="1">
    <citation type="submission" date="2014-11" db="EMBL/GenBank/DDBJ databases">
        <authorList>
            <person name="Amaro Gonzalez C."/>
        </authorList>
    </citation>
    <scope>NUCLEOTIDE SEQUENCE</scope>
</reference>
<organism evidence="1">
    <name type="scientific">Anguilla anguilla</name>
    <name type="common">European freshwater eel</name>
    <name type="synonym">Muraena anguilla</name>
    <dbReference type="NCBI Taxonomy" id="7936"/>
    <lineage>
        <taxon>Eukaryota</taxon>
        <taxon>Metazoa</taxon>
        <taxon>Chordata</taxon>
        <taxon>Craniata</taxon>
        <taxon>Vertebrata</taxon>
        <taxon>Euteleostomi</taxon>
        <taxon>Actinopterygii</taxon>
        <taxon>Neopterygii</taxon>
        <taxon>Teleostei</taxon>
        <taxon>Anguilliformes</taxon>
        <taxon>Anguillidae</taxon>
        <taxon>Anguilla</taxon>
    </lineage>
</organism>
<dbReference type="AlphaFoldDB" id="A0A0E9X9X5"/>
<name>A0A0E9X9X5_ANGAN</name>
<sequence length="114" mass="12793">MVDHTQTPCASPPYTDWLRLEHPRQRTDGPCSQGGVWSVGTAAPPRTSPPLWQLSVSSCTDVQPGKECVVCEVGLHNIHRHEVFFFSIVKIIYATTGRTGNLLSFFFLKSYLMR</sequence>
<accession>A0A0E9X9X5</accession>
<protein>
    <submittedName>
        <fullName evidence="1">Uncharacterized protein</fullName>
    </submittedName>
</protein>
<reference evidence="1" key="2">
    <citation type="journal article" date="2015" name="Fish Shellfish Immunol.">
        <title>Early steps in the European eel (Anguilla anguilla)-Vibrio vulnificus interaction in the gills: Role of the RtxA13 toxin.</title>
        <authorList>
            <person name="Callol A."/>
            <person name="Pajuelo D."/>
            <person name="Ebbesson L."/>
            <person name="Teles M."/>
            <person name="MacKenzie S."/>
            <person name="Amaro C."/>
        </authorList>
    </citation>
    <scope>NUCLEOTIDE SEQUENCE</scope>
</reference>
<proteinExistence type="predicted"/>
<evidence type="ECO:0000313" key="1">
    <source>
        <dbReference type="EMBL" id="JAH98503.1"/>
    </source>
</evidence>
<dbReference type="EMBL" id="GBXM01010074">
    <property type="protein sequence ID" value="JAH98503.1"/>
    <property type="molecule type" value="Transcribed_RNA"/>
</dbReference>